<dbReference type="SUPFAM" id="SSF109854">
    <property type="entry name" value="DinB/YfiT-like putative metalloenzymes"/>
    <property type="match status" value="1"/>
</dbReference>
<dbReference type="STRING" id="484498.SAMN05421686_11163"/>
<evidence type="ECO:0000256" key="1">
    <source>
        <dbReference type="ARBA" id="ARBA00008635"/>
    </source>
</evidence>
<dbReference type="InterPro" id="IPR034660">
    <property type="entry name" value="DinB/YfiT-like"/>
</dbReference>
<dbReference type="Proteomes" id="UP000185639">
    <property type="component" value="Unassembled WGS sequence"/>
</dbReference>
<dbReference type="PANTHER" id="PTHR37302:SF1">
    <property type="entry name" value="PROTEIN DINB"/>
    <property type="match status" value="1"/>
</dbReference>
<sequence>MTFDLASYANTMARYNQWINGGLYSAAETLTHEQRRSECGLFFGSIYNTLNHLLVCDLMWLARFKNEPVTVKSLTQELFSDYAELKQAREQTDKDIIAWAQSLTLSPPPERLNYVSLSSATERNVDFAQAIVHFFNHQTHHRGQVTAALSQQGVEFGVTDLIFMPEEN</sequence>
<proteinExistence type="inferred from homology"/>
<evidence type="ECO:0000313" key="4">
    <source>
        <dbReference type="EMBL" id="SIT13957.1"/>
    </source>
</evidence>
<name>A0A1N7PU54_9GAMM</name>
<keyword evidence="2 3" id="KW-0479">Metal-binding</keyword>
<feature type="binding site" evidence="3">
    <location>
        <position position="52"/>
    </location>
    <ligand>
        <name>a divalent metal cation</name>
        <dbReference type="ChEBI" id="CHEBI:60240"/>
    </ligand>
</feature>
<comment type="similarity">
    <text evidence="1">Belongs to the DinB family.</text>
</comment>
<gene>
    <name evidence="4" type="ORF">SAMN05421686_11163</name>
</gene>
<dbReference type="GO" id="GO:0046872">
    <property type="term" value="F:metal ion binding"/>
    <property type="evidence" value="ECO:0007669"/>
    <property type="project" value="UniProtKB-KW"/>
</dbReference>
<dbReference type="OrthoDB" id="9807509at2"/>
<dbReference type="Pfam" id="PF05163">
    <property type="entry name" value="DinB"/>
    <property type="match status" value="1"/>
</dbReference>
<reference evidence="5" key="1">
    <citation type="submission" date="2017-01" db="EMBL/GenBank/DDBJ databases">
        <authorList>
            <person name="Varghese N."/>
            <person name="Submissions S."/>
        </authorList>
    </citation>
    <scope>NUCLEOTIDE SEQUENCE [LARGE SCALE GENOMIC DNA]</scope>
    <source>
        <strain evidence="5">DSM 24913</strain>
    </source>
</reference>
<dbReference type="PANTHER" id="PTHR37302">
    <property type="entry name" value="SLR1116 PROTEIN"/>
    <property type="match status" value="1"/>
</dbReference>
<protein>
    <submittedName>
        <fullName evidence="4">Uncharacterized damage-inducible protein DinB (Forms a four-helix bundle)</fullName>
    </submittedName>
</protein>
<evidence type="ECO:0000256" key="2">
    <source>
        <dbReference type="ARBA" id="ARBA00022723"/>
    </source>
</evidence>
<evidence type="ECO:0000313" key="5">
    <source>
        <dbReference type="Proteomes" id="UP000185639"/>
    </source>
</evidence>
<organism evidence="4 5">
    <name type="scientific">Thalassolituus maritimus</name>
    <dbReference type="NCBI Taxonomy" id="484498"/>
    <lineage>
        <taxon>Bacteria</taxon>
        <taxon>Pseudomonadati</taxon>
        <taxon>Pseudomonadota</taxon>
        <taxon>Gammaproteobacteria</taxon>
        <taxon>Oceanospirillales</taxon>
        <taxon>Oceanospirillaceae</taxon>
        <taxon>Thalassolituus</taxon>
    </lineage>
</organism>
<feature type="binding site" evidence="3">
    <location>
        <position position="137"/>
    </location>
    <ligand>
        <name>a divalent metal cation</name>
        <dbReference type="ChEBI" id="CHEBI:60240"/>
    </ligand>
</feature>
<accession>A0A1N7PU54</accession>
<dbReference type="Gene3D" id="1.20.120.450">
    <property type="entry name" value="dinb family like domain"/>
    <property type="match status" value="1"/>
</dbReference>
<evidence type="ECO:0000256" key="3">
    <source>
        <dbReference type="PIRSR" id="PIRSR607837-1"/>
    </source>
</evidence>
<dbReference type="RefSeq" id="WP_076517591.1">
    <property type="nucleotide sequence ID" value="NZ_FTOH01000011.1"/>
</dbReference>
<dbReference type="AlphaFoldDB" id="A0A1N7PU54"/>
<dbReference type="EMBL" id="FTOH01000011">
    <property type="protein sequence ID" value="SIT13957.1"/>
    <property type="molecule type" value="Genomic_DNA"/>
</dbReference>
<feature type="binding site" evidence="3">
    <location>
        <position position="141"/>
    </location>
    <ligand>
        <name>a divalent metal cation</name>
        <dbReference type="ChEBI" id="CHEBI:60240"/>
    </ligand>
</feature>
<dbReference type="InterPro" id="IPR007837">
    <property type="entry name" value="DinB"/>
</dbReference>
<keyword evidence="5" id="KW-1185">Reference proteome</keyword>